<dbReference type="Proteomes" id="UP001177003">
    <property type="component" value="Chromosome 8"/>
</dbReference>
<proteinExistence type="predicted"/>
<protein>
    <submittedName>
        <fullName evidence="2">Uncharacterized protein</fullName>
    </submittedName>
</protein>
<feature type="compositionally biased region" description="Low complexity" evidence="1">
    <location>
        <begin position="306"/>
        <end position="328"/>
    </location>
</feature>
<feature type="compositionally biased region" description="Low complexity" evidence="1">
    <location>
        <begin position="249"/>
        <end position="269"/>
    </location>
</feature>
<dbReference type="EMBL" id="OX465084">
    <property type="protein sequence ID" value="CAI9298628.1"/>
    <property type="molecule type" value="Genomic_DNA"/>
</dbReference>
<dbReference type="AlphaFoldDB" id="A0AA35ZTJ1"/>
<feature type="region of interest" description="Disordered" evidence="1">
    <location>
        <begin position="23"/>
        <end position="43"/>
    </location>
</feature>
<feature type="compositionally biased region" description="Polar residues" evidence="1">
    <location>
        <begin position="329"/>
        <end position="342"/>
    </location>
</feature>
<feature type="region of interest" description="Disordered" evidence="1">
    <location>
        <begin position="180"/>
        <end position="412"/>
    </location>
</feature>
<dbReference type="PANTHER" id="PTHR31949:SF15">
    <property type="entry name" value="ENDOCHITINASE A-LIKE ISOFORM X1"/>
    <property type="match status" value="1"/>
</dbReference>
<reference evidence="2" key="1">
    <citation type="submission" date="2023-04" db="EMBL/GenBank/DDBJ databases">
        <authorList>
            <person name="Vijverberg K."/>
            <person name="Xiong W."/>
            <person name="Schranz E."/>
        </authorList>
    </citation>
    <scope>NUCLEOTIDE SEQUENCE</scope>
</reference>
<feature type="compositionally biased region" description="Low complexity" evidence="1">
    <location>
        <begin position="216"/>
        <end position="236"/>
    </location>
</feature>
<feature type="region of interest" description="Disordered" evidence="1">
    <location>
        <begin position="438"/>
        <end position="457"/>
    </location>
</feature>
<feature type="compositionally biased region" description="Polar residues" evidence="1">
    <location>
        <begin position="440"/>
        <end position="455"/>
    </location>
</feature>
<dbReference type="GO" id="GO:0055028">
    <property type="term" value="C:cortical microtubule"/>
    <property type="evidence" value="ECO:0007669"/>
    <property type="project" value="TreeGrafter"/>
</dbReference>
<evidence type="ECO:0000313" key="2">
    <source>
        <dbReference type="EMBL" id="CAI9298628.1"/>
    </source>
</evidence>
<organism evidence="2 3">
    <name type="scientific">Lactuca saligna</name>
    <name type="common">Willowleaf lettuce</name>
    <dbReference type="NCBI Taxonomy" id="75948"/>
    <lineage>
        <taxon>Eukaryota</taxon>
        <taxon>Viridiplantae</taxon>
        <taxon>Streptophyta</taxon>
        <taxon>Embryophyta</taxon>
        <taxon>Tracheophyta</taxon>
        <taxon>Spermatophyta</taxon>
        <taxon>Magnoliopsida</taxon>
        <taxon>eudicotyledons</taxon>
        <taxon>Gunneridae</taxon>
        <taxon>Pentapetalae</taxon>
        <taxon>asterids</taxon>
        <taxon>campanulids</taxon>
        <taxon>Asterales</taxon>
        <taxon>Asteraceae</taxon>
        <taxon>Cichorioideae</taxon>
        <taxon>Cichorieae</taxon>
        <taxon>Lactucinae</taxon>
        <taxon>Lactuca</taxon>
    </lineage>
</organism>
<dbReference type="GO" id="GO:0043622">
    <property type="term" value="P:cortical microtubule organization"/>
    <property type="evidence" value="ECO:0007669"/>
    <property type="project" value="TreeGrafter"/>
</dbReference>
<keyword evidence="3" id="KW-1185">Reference proteome</keyword>
<evidence type="ECO:0000313" key="3">
    <source>
        <dbReference type="Proteomes" id="UP001177003"/>
    </source>
</evidence>
<gene>
    <name evidence="2" type="ORF">LSALG_LOCUS37380</name>
</gene>
<feature type="compositionally biased region" description="Polar residues" evidence="1">
    <location>
        <begin position="24"/>
        <end position="43"/>
    </location>
</feature>
<accession>A0AA35ZTJ1</accession>
<feature type="compositionally biased region" description="Polar residues" evidence="1">
    <location>
        <begin position="361"/>
        <end position="376"/>
    </location>
</feature>
<feature type="compositionally biased region" description="Polar residues" evidence="1">
    <location>
        <begin position="190"/>
        <end position="205"/>
    </location>
</feature>
<sequence>MQSSSESALSSTTYREIEFKFRSGCSSSPESNPNRLSGSRTSRVLPSRLNLSLLDKNQDLYQIEQSHSDSLKISSSFRNKMAASVQCRQEEMSCGETTEKEKGDDLSLFVDFNGANLDIDLHKKSNQFQEIFDSESDNPMMPETRSTIIHGHHPAAVDLLNSENNTSDYDWLLSPPRNSVPSLEMEEQKTLTSQHLISNGQSTSPKLKLENPTLDTTSTTKVKVASKHPSSSIKSSNATIRRPSPSRKPPSTVSRSSTPTTKPSRSSTPTPRPTLPATKPLPPTKRSTTPTARPSILPRSSTPTTRPSIPATSKSSSTSRSSTPTQRPANSSVNKIRSTSVTKARDPAPPSIKKSLPERPASTSRGRPGLTETNVKQIPKRASLSPSRGPVSNGVKTGVVKNRGYSNGNDDVNPVLMGTKMVERVVNMRKLAPPREDRVVNQNNTSGKLSVSQDNAGFGRTLSKKSFDMALRHLDIRRSMPGNMRAMITKIPASSVYSVRSESVKNHTISASGSPLATSSSASSDHSICNNNQSFVDGEIPNKISMGFENGH</sequence>
<evidence type="ECO:0000256" key="1">
    <source>
        <dbReference type="SAM" id="MobiDB-lite"/>
    </source>
</evidence>
<feature type="compositionally biased region" description="Pro residues" evidence="1">
    <location>
        <begin position="270"/>
        <end position="283"/>
    </location>
</feature>
<dbReference type="PANTHER" id="PTHR31949">
    <property type="entry name" value="GASTRIC MUCIN-LIKE PROTEIN"/>
    <property type="match status" value="1"/>
</dbReference>
<name>A0AA35ZTJ1_LACSI</name>
<feature type="compositionally biased region" description="Polar residues" evidence="1">
    <location>
        <begin position="287"/>
        <end position="305"/>
    </location>
</feature>